<dbReference type="AlphaFoldDB" id="X0KTJ8"/>
<gene>
    <name evidence="1" type="ORF">FOTG_14908</name>
</gene>
<proteinExistence type="predicted"/>
<evidence type="ECO:0000313" key="1">
    <source>
        <dbReference type="EMBL" id="EXM16868.1"/>
    </source>
</evidence>
<accession>X0KTJ8</accession>
<reference evidence="1" key="2">
    <citation type="submission" date="2012-05" db="EMBL/GenBank/DDBJ databases">
        <title>The Genome Annotation of Fusarium oxysporum Cotton.</title>
        <authorList>
            <consortium name="The Broad Institute Genomics Platform"/>
            <person name="Ma L.-J."/>
            <person name="Corby-Kistler H."/>
            <person name="Broz K."/>
            <person name="Gale L.R."/>
            <person name="Jonkers W."/>
            <person name="O'Donnell K."/>
            <person name="Ploetz R."/>
            <person name="Steinberg C."/>
            <person name="Schwartz D.C."/>
            <person name="VanEtten H."/>
            <person name="Zhou S."/>
            <person name="Young S.K."/>
            <person name="Zeng Q."/>
            <person name="Gargeya S."/>
            <person name="Fitzgerald M."/>
            <person name="Abouelleil A."/>
            <person name="Alvarado L."/>
            <person name="Chapman S.B."/>
            <person name="Gainer-Dewar J."/>
            <person name="Goldberg J."/>
            <person name="Griggs A."/>
            <person name="Gujja S."/>
            <person name="Hansen M."/>
            <person name="Howarth C."/>
            <person name="Imamovic A."/>
            <person name="Ireland A."/>
            <person name="Larimer J."/>
            <person name="McCowan C."/>
            <person name="Murphy C."/>
            <person name="Pearson M."/>
            <person name="Poon T.W."/>
            <person name="Priest M."/>
            <person name="Roberts A."/>
            <person name="Saif S."/>
            <person name="Shea T."/>
            <person name="Sykes S."/>
            <person name="Wortman J."/>
            <person name="Nusbaum C."/>
            <person name="Birren B."/>
        </authorList>
    </citation>
    <scope>NUCLEOTIDE SEQUENCE</scope>
    <source>
        <strain evidence="1">25433</strain>
    </source>
</reference>
<dbReference type="Proteomes" id="UP000030701">
    <property type="component" value="Unassembled WGS sequence"/>
</dbReference>
<dbReference type="HOGENOM" id="CLU_3125104_0_0_1"/>
<name>X0KTJ8_FUSOX</name>
<organism evidence="1">
    <name type="scientific">Fusarium oxysporum f. sp. vasinfectum 25433</name>
    <dbReference type="NCBI Taxonomy" id="1089449"/>
    <lineage>
        <taxon>Eukaryota</taxon>
        <taxon>Fungi</taxon>
        <taxon>Dikarya</taxon>
        <taxon>Ascomycota</taxon>
        <taxon>Pezizomycotina</taxon>
        <taxon>Sordariomycetes</taxon>
        <taxon>Hypocreomycetidae</taxon>
        <taxon>Hypocreales</taxon>
        <taxon>Nectriaceae</taxon>
        <taxon>Fusarium</taxon>
        <taxon>Fusarium oxysporum species complex</taxon>
    </lineage>
</organism>
<sequence>MQSRYSTSRRSMRTRHFSASFQLVAVQLRRLLVWLVRVRDGEWAHIDHVA</sequence>
<dbReference type="EMBL" id="JH657991">
    <property type="protein sequence ID" value="EXM16868.1"/>
    <property type="molecule type" value="Genomic_DNA"/>
</dbReference>
<protein>
    <submittedName>
        <fullName evidence="1">Uncharacterized protein</fullName>
    </submittedName>
</protein>
<reference evidence="1" key="1">
    <citation type="submission" date="2011-11" db="EMBL/GenBank/DDBJ databases">
        <title>The Genome Sequence of Fusarium oxysporum Cotton.</title>
        <authorList>
            <consortium name="The Broad Institute Genome Sequencing Platform"/>
            <person name="Ma L.-J."/>
            <person name="Gale L.R."/>
            <person name="Schwartz D.C."/>
            <person name="Zhou S."/>
            <person name="Corby-Kistler H."/>
            <person name="Young S.K."/>
            <person name="Zeng Q."/>
            <person name="Gargeya S."/>
            <person name="Fitzgerald M."/>
            <person name="Haas B."/>
            <person name="Abouelleil A."/>
            <person name="Alvarado L."/>
            <person name="Arachchi H.M."/>
            <person name="Berlin A."/>
            <person name="Brown A."/>
            <person name="Chapman S.B."/>
            <person name="Chen Z."/>
            <person name="Dunbar C."/>
            <person name="Freedman E."/>
            <person name="Gearin G."/>
            <person name="Goldberg J."/>
            <person name="Griggs A."/>
            <person name="Gujja S."/>
            <person name="Heiman D."/>
            <person name="Howarth C."/>
            <person name="Larson L."/>
            <person name="Lui A."/>
            <person name="MacDonald P.J.P."/>
            <person name="Montmayeur A."/>
            <person name="Murphy C."/>
            <person name="Neiman D."/>
            <person name="Pearson M."/>
            <person name="Priest M."/>
            <person name="Roberts A."/>
            <person name="Saif S."/>
            <person name="Shea T."/>
            <person name="Shenoy N."/>
            <person name="Sisk P."/>
            <person name="Stolte C."/>
            <person name="Sykes S."/>
            <person name="Wortman J."/>
            <person name="Nusbaum C."/>
            <person name="Birren B."/>
        </authorList>
    </citation>
    <scope>NUCLEOTIDE SEQUENCE [LARGE SCALE GENOMIC DNA]</scope>
    <source>
        <strain evidence="1">25433</strain>
    </source>
</reference>